<sequence length="92" mass="10182">MLGVHTTTVKRNRRQFGQALAASFLKSFSNLAIGDGRPLNRRSCAFEGSQELCAIRPRKMLKRENVDAPKGGRLMIRRGTSNALGNLRSNIP</sequence>
<protein>
    <submittedName>
        <fullName evidence="1">Uncharacterized protein</fullName>
    </submittedName>
</protein>
<organism evidence="1 2">
    <name type="scientific">Sphingobium terrigena</name>
    <dbReference type="NCBI Taxonomy" id="2304063"/>
    <lineage>
        <taxon>Bacteria</taxon>
        <taxon>Pseudomonadati</taxon>
        <taxon>Pseudomonadota</taxon>
        <taxon>Alphaproteobacteria</taxon>
        <taxon>Sphingomonadales</taxon>
        <taxon>Sphingomonadaceae</taxon>
        <taxon>Sphingobium</taxon>
    </lineage>
</organism>
<dbReference type="Proteomes" id="UP000283469">
    <property type="component" value="Unassembled WGS sequence"/>
</dbReference>
<name>A0A418YMJ2_9SPHN</name>
<keyword evidence="2" id="KW-1185">Reference proteome</keyword>
<reference evidence="1 2" key="1">
    <citation type="submission" date="2018-08" db="EMBL/GenBank/DDBJ databases">
        <title>Sphingobium sp. EO9.</title>
        <authorList>
            <person name="Park Y."/>
            <person name="Kim K.H."/>
            <person name="Jeon C.O."/>
        </authorList>
    </citation>
    <scope>NUCLEOTIDE SEQUENCE [LARGE SCALE GENOMIC DNA]</scope>
    <source>
        <strain evidence="1 2">EO9</strain>
    </source>
</reference>
<proteinExistence type="predicted"/>
<dbReference type="EMBL" id="QVRA01000028">
    <property type="protein sequence ID" value="RJG52376.1"/>
    <property type="molecule type" value="Genomic_DNA"/>
</dbReference>
<dbReference type="AlphaFoldDB" id="A0A418YMJ2"/>
<accession>A0A418YMJ2</accession>
<comment type="caution">
    <text evidence="1">The sequence shown here is derived from an EMBL/GenBank/DDBJ whole genome shotgun (WGS) entry which is preliminary data.</text>
</comment>
<gene>
    <name evidence="1" type="ORF">D0Z70_20585</name>
</gene>
<evidence type="ECO:0000313" key="1">
    <source>
        <dbReference type="EMBL" id="RJG52376.1"/>
    </source>
</evidence>
<evidence type="ECO:0000313" key="2">
    <source>
        <dbReference type="Proteomes" id="UP000283469"/>
    </source>
</evidence>